<dbReference type="EMBL" id="CAKASE010000057">
    <property type="protein sequence ID" value="CAG9566690.1"/>
    <property type="molecule type" value="Genomic_DNA"/>
</dbReference>
<proteinExistence type="predicted"/>
<protein>
    <submittedName>
        <fullName evidence="2">(African queen) hypothetical protein</fullName>
    </submittedName>
</protein>
<keyword evidence="3" id="KW-1185">Reference proteome</keyword>
<reference evidence="2" key="1">
    <citation type="submission" date="2021-09" db="EMBL/GenBank/DDBJ databases">
        <authorList>
            <person name="Martin H S."/>
        </authorList>
    </citation>
    <scope>NUCLEOTIDE SEQUENCE</scope>
</reference>
<dbReference type="OrthoDB" id="8193998at2759"/>
<organism evidence="2 3">
    <name type="scientific">Danaus chrysippus</name>
    <name type="common">African queen</name>
    <dbReference type="NCBI Taxonomy" id="151541"/>
    <lineage>
        <taxon>Eukaryota</taxon>
        <taxon>Metazoa</taxon>
        <taxon>Ecdysozoa</taxon>
        <taxon>Arthropoda</taxon>
        <taxon>Hexapoda</taxon>
        <taxon>Insecta</taxon>
        <taxon>Pterygota</taxon>
        <taxon>Neoptera</taxon>
        <taxon>Endopterygota</taxon>
        <taxon>Lepidoptera</taxon>
        <taxon>Glossata</taxon>
        <taxon>Ditrysia</taxon>
        <taxon>Papilionoidea</taxon>
        <taxon>Nymphalidae</taxon>
        <taxon>Danainae</taxon>
        <taxon>Danaini</taxon>
        <taxon>Danaina</taxon>
        <taxon>Danaus</taxon>
        <taxon>Anosia</taxon>
    </lineage>
</organism>
<sequence>MAESGSQSLKNERPEIAVTDTEDDRESLCPPPSGPSTRSTSKRKTPVTKPELELSILLKFIKPYDGRRDTLNSFIINCRGKSRNAGRHLAPDTRTI</sequence>
<evidence type="ECO:0000313" key="2">
    <source>
        <dbReference type="EMBL" id="CAG9566690.1"/>
    </source>
</evidence>
<gene>
    <name evidence="2" type="ORF">DCHRY22_LOCUS7295</name>
</gene>
<name>A0A8J2QNS5_9NEOP</name>
<evidence type="ECO:0000256" key="1">
    <source>
        <dbReference type="SAM" id="MobiDB-lite"/>
    </source>
</evidence>
<dbReference type="Proteomes" id="UP000789524">
    <property type="component" value="Unassembled WGS sequence"/>
</dbReference>
<comment type="caution">
    <text evidence="2">The sequence shown here is derived from an EMBL/GenBank/DDBJ whole genome shotgun (WGS) entry which is preliminary data.</text>
</comment>
<feature type="region of interest" description="Disordered" evidence="1">
    <location>
        <begin position="1"/>
        <end position="49"/>
    </location>
</feature>
<dbReference type="AlphaFoldDB" id="A0A8J2QNS5"/>
<accession>A0A8J2QNS5</accession>
<evidence type="ECO:0000313" key="3">
    <source>
        <dbReference type="Proteomes" id="UP000789524"/>
    </source>
</evidence>